<dbReference type="GO" id="GO:0005737">
    <property type="term" value="C:cytoplasm"/>
    <property type="evidence" value="ECO:0007669"/>
    <property type="project" value="InterPro"/>
</dbReference>
<feature type="active site" evidence="4">
    <location>
        <position position="14"/>
    </location>
</feature>
<dbReference type="EC" id="3.1.1.61" evidence="2"/>
<comment type="caution">
    <text evidence="6">The sequence shown here is derived from an EMBL/GenBank/DDBJ whole genome shotgun (WGS) entry which is preliminary data.</text>
</comment>
<dbReference type="GO" id="GO:0006935">
    <property type="term" value="P:chemotaxis"/>
    <property type="evidence" value="ECO:0007669"/>
    <property type="project" value="UniProtKB-UniRule"/>
</dbReference>
<protein>
    <recommendedName>
        <fullName evidence="2">protein-glutamate methylesterase</fullName>
        <ecNumber evidence="2">3.1.1.61</ecNumber>
    </recommendedName>
</protein>
<dbReference type="STRING" id="1503925.TH53_11165"/>
<feature type="active site" evidence="4">
    <location>
        <position position="134"/>
    </location>
</feature>
<evidence type="ECO:0000256" key="3">
    <source>
        <dbReference type="ARBA" id="ARBA00048267"/>
    </source>
</evidence>
<dbReference type="PANTHER" id="PTHR42872:SF6">
    <property type="entry name" value="PROTEIN-GLUTAMATE METHYLESTERASE_PROTEIN-GLUTAMINE GLUTAMINASE"/>
    <property type="match status" value="1"/>
</dbReference>
<dbReference type="GO" id="GO:0008984">
    <property type="term" value="F:protein-glutamate methylesterase activity"/>
    <property type="evidence" value="ECO:0007669"/>
    <property type="project" value="UniProtKB-EC"/>
</dbReference>
<dbReference type="InterPro" id="IPR011247">
    <property type="entry name" value="Chemotax_prot-Glu_Me-esterase"/>
</dbReference>
<dbReference type="InterPro" id="IPR000673">
    <property type="entry name" value="Sig_transdc_resp-reg_Me-estase"/>
</dbReference>
<dbReference type="PANTHER" id="PTHR42872">
    <property type="entry name" value="PROTEIN-GLUTAMATE METHYLESTERASE/PROTEIN-GLUTAMINE GLUTAMINASE"/>
    <property type="match status" value="1"/>
</dbReference>
<evidence type="ECO:0000256" key="1">
    <source>
        <dbReference type="ARBA" id="ARBA00022801"/>
    </source>
</evidence>
<evidence type="ECO:0000313" key="7">
    <source>
        <dbReference type="Proteomes" id="UP000032049"/>
    </source>
</evidence>
<proteinExistence type="predicted"/>
<dbReference type="PROSITE" id="PS50122">
    <property type="entry name" value="CHEB"/>
    <property type="match status" value="1"/>
</dbReference>
<evidence type="ECO:0000256" key="2">
    <source>
        <dbReference type="ARBA" id="ARBA00039140"/>
    </source>
</evidence>
<dbReference type="Pfam" id="PF01339">
    <property type="entry name" value="CheB_methylest"/>
    <property type="match status" value="1"/>
</dbReference>
<evidence type="ECO:0000259" key="5">
    <source>
        <dbReference type="PROSITE" id="PS50122"/>
    </source>
</evidence>
<dbReference type="Proteomes" id="UP000032049">
    <property type="component" value="Unassembled WGS sequence"/>
</dbReference>
<dbReference type="RefSeq" id="WP_041881853.1">
    <property type="nucleotide sequence ID" value="NZ_CP157278.1"/>
</dbReference>
<feature type="active site" evidence="4">
    <location>
        <position position="41"/>
    </location>
</feature>
<keyword evidence="7" id="KW-1185">Reference proteome</keyword>
<dbReference type="PIRSF" id="PIRSF036461">
    <property type="entry name" value="Chmtx_methlestr"/>
    <property type="match status" value="1"/>
</dbReference>
<evidence type="ECO:0000256" key="4">
    <source>
        <dbReference type="PROSITE-ProRule" id="PRU00050"/>
    </source>
</evidence>
<accession>A0A0D0F6D2</accession>
<dbReference type="InterPro" id="IPR035909">
    <property type="entry name" value="CheB_C"/>
</dbReference>
<gene>
    <name evidence="6" type="ORF">TH53_11165</name>
</gene>
<dbReference type="OrthoDB" id="1524092at2"/>
<keyword evidence="1 4" id="KW-0378">Hydrolase</keyword>
<dbReference type="Gene3D" id="3.40.50.180">
    <property type="entry name" value="Methylesterase CheB, C-terminal domain"/>
    <property type="match status" value="1"/>
</dbReference>
<name>A0A0D0F6D2_9SPHI</name>
<evidence type="ECO:0000313" key="6">
    <source>
        <dbReference type="EMBL" id="KIO77183.1"/>
    </source>
</evidence>
<dbReference type="GO" id="GO:0000156">
    <property type="term" value="F:phosphorelay response regulator activity"/>
    <property type="evidence" value="ECO:0007669"/>
    <property type="project" value="InterPro"/>
</dbReference>
<dbReference type="SUPFAM" id="SSF52738">
    <property type="entry name" value="Methylesterase CheB, C-terminal domain"/>
    <property type="match status" value="1"/>
</dbReference>
<dbReference type="AlphaFoldDB" id="A0A0D0F6D2"/>
<dbReference type="CDD" id="cd16433">
    <property type="entry name" value="CheB"/>
    <property type="match status" value="1"/>
</dbReference>
<reference evidence="6 7" key="1">
    <citation type="submission" date="2015-01" db="EMBL/GenBank/DDBJ databases">
        <title>Draft genome sequence of Pedobacter sp. NL19 isolated from sludge of an effluent treatment pond in an abandoned uranium mine.</title>
        <authorList>
            <person name="Santos T."/>
            <person name="Caetano T."/>
            <person name="Covas C."/>
            <person name="Cruz A."/>
            <person name="Mendo S."/>
        </authorList>
    </citation>
    <scope>NUCLEOTIDE SEQUENCE [LARGE SCALE GENOMIC DNA]</scope>
    <source>
        <strain evidence="6 7">NL19</strain>
    </source>
</reference>
<dbReference type="EMBL" id="JXRA01000044">
    <property type="protein sequence ID" value="KIO77183.1"/>
    <property type="molecule type" value="Genomic_DNA"/>
</dbReference>
<keyword evidence="4" id="KW-0145">Chemotaxis</keyword>
<sequence length="332" mass="37124">METEVKNIITIGTSAGGLSAVSKLVSTFKKDLDAAVFIVIHLSRSSMTEVLLGAIQKHTELECIIPENGQSIENRTIYLAKADHHMLLVKGQILITRGAFENHWRPAIDVLFRSAAAAYGDCVAAIILTGLLDDGTSGMFAVKRSGGLCIVQDPEEAEFRDMPDNVLRSVEVDYKVSVNEMGYILTDRFLHTVCENKEAPADVKLEADITRRMTSSMEDLAKLGEFSHLTCPDCGGALVKINNDAINRYRCYTGHSFTEKILENEQMKRIEESLWVAIRMMEERKNLLLNMKRDDPGKINLHADSKNNERIEEIQLHTDRLKKMLKDLGGLS</sequence>
<organism evidence="6 7">
    <name type="scientific">Pedobacter lusitanus</name>
    <dbReference type="NCBI Taxonomy" id="1503925"/>
    <lineage>
        <taxon>Bacteria</taxon>
        <taxon>Pseudomonadati</taxon>
        <taxon>Bacteroidota</taxon>
        <taxon>Sphingobacteriia</taxon>
        <taxon>Sphingobacteriales</taxon>
        <taxon>Sphingobacteriaceae</taxon>
        <taxon>Pedobacter</taxon>
    </lineage>
</organism>
<feature type="domain" description="CheB-type methylesterase" evidence="5">
    <location>
        <begin position="2"/>
        <end position="186"/>
    </location>
</feature>
<comment type="catalytic activity">
    <reaction evidence="3">
        <text>[protein]-L-glutamate 5-O-methyl ester + H2O = L-glutamyl-[protein] + methanol + H(+)</text>
        <dbReference type="Rhea" id="RHEA:23236"/>
        <dbReference type="Rhea" id="RHEA-COMP:10208"/>
        <dbReference type="Rhea" id="RHEA-COMP:10311"/>
        <dbReference type="ChEBI" id="CHEBI:15377"/>
        <dbReference type="ChEBI" id="CHEBI:15378"/>
        <dbReference type="ChEBI" id="CHEBI:17790"/>
        <dbReference type="ChEBI" id="CHEBI:29973"/>
        <dbReference type="ChEBI" id="CHEBI:82795"/>
        <dbReference type="EC" id="3.1.1.61"/>
    </reaction>
</comment>